<dbReference type="RefSeq" id="WP_200613501.1">
    <property type="nucleotide sequence ID" value="NZ_JAEHHL010000016.1"/>
</dbReference>
<name>A0A8J7MA67_9RHOB</name>
<organism evidence="1 2">
    <name type="scientific">Thermohalobaculum xanthum</name>
    <dbReference type="NCBI Taxonomy" id="2753746"/>
    <lineage>
        <taxon>Bacteria</taxon>
        <taxon>Pseudomonadati</taxon>
        <taxon>Pseudomonadota</taxon>
        <taxon>Alphaproteobacteria</taxon>
        <taxon>Rhodobacterales</taxon>
        <taxon>Paracoccaceae</taxon>
        <taxon>Thermohalobaculum</taxon>
    </lineage>
</organism>
<evidence type="ECO:0000313" key="1">
    <source>
        <dbReference type="EMBL" id="MBK0401204.1"/>
    </source>
</evidence>
<evidence type="ECO:0000313" key="2">
    <source>
        <dbReference type="Proteomes" id="UP000655420"/>
    </source>
</evidence>
<reference evidence="1" key="1">
    <citation type="submission" date="2020-12" db="EMBL/GenBank/DDBJ databases">
        <title>Bacterial taxonomy.</title>
        <authorList>
            <person name="Pan X."/>
        </authorList>
    </citation>
    <scope>NUCLEOTIDE SEQUENCE</scope>
    <source>
        <strain evidence="1">M0105</strain>
    </source>
</reference>
<dbReference type="EMBL" id="JAEHHL010000016">
    <property type="protein sequence ID" value="MBK0401204.1"/>
    <property type="molecule type" value="Genomic_DNA"/>
</dbReference>
<comment type="caution">
    <text evidence="1">The sequence shown here is derived from an EMBL/GenBank/DDBJ whole genome shotgun (WGS) entry which is preliminary data.</text>
</comment>
<sequence length="251" mass="28597">MSEIDSPKPAIGYLLQTRGRRHQNVAPHERREVQAQMDVLRLAKDRLNLMYKSIELDFAPRRLVRIDQLPELVKLIESHGHRDPQIVIADAFDLIARFSMKEWPQLVSVIARTVVDGRSGKALKTMEPQRIFDTAKAAQDRLLLSRARALRSAKTRKLRCTTNVASPGTRKAALRGKKRLALRRAEPIYQLYKKLCAEAGSDHVPYPRVAERANELGLKTSRGNPYDAAKARDAVLRCKLQEHKKTEHEKS</sequence>
<protein>
    <submittedName>
        <fullName evidence="1">Uncharacterized protein</fullName>
    </submittedName>
</protein>
<gene>
    <name evidence="1" type="ORF">H0I76_18550</name>
</gene>
<dbReference type="Proteomes" id="UP000655420">
    <property type="component" value="Unassembled WGS sequence"/>
</dbReference>
<proteinExistence type="predicted"/>
<keyword evidence="2" id="KW-1185">Reference proteome</keyword>
<dbReference type="AlphaFoldDB" id="A0A8J7MA67"/>
<accession>A0A8J7MA67</accession>